<dbReference type="Proteomes" id="UP000654913">
    <property type="component" value="Chromosome 3"/>
</dbReference>
<sequence length="175" mass="20347">MASKRADLQRQIEDLQARAESMAKETANLEATVEEGLEEYNTRNAIYAQYKYHTQQQLHKFSCDIADSTLTIERMRDPERKAISTAQLAKFKAEYASAYAKIMEGDNRAEEAMRDHLRSLKKARKSLVGGRATEQSLRFRVKELKEEQQSLDRKSLSWLGRIRRRLKNPLKKRGK</sequence>
<feature type="coiled-coil region" evidence="1">
    <location>
        <begin position="5"/>
        <end position="32"/>
    </location>
</feature>
<dbReference type="RefSeq" id="XP_041555749.1">
    <property type="nucleotide sequence ID" value="XM_041703022.1"/>
</dbReference>
<dbReference type="AlphaFoldDB" id="A0A7R7XL82"/>
<dbReference type="KEGG" id="apuu:APUU_31781A"/>
<reference evidence="2" key="2">
    <citation type="submission" date="2021-02" db="EMBL/GenBank/DDBJ databases">
        <title>Aspergillus puulaauensis MK2 genome sequence.</title>
        <authorList>
            <person name="Futagami T."/>
            <person name="Mori K."/>
            <person name="Kadooka C."/>
            <person name="Tanaka T."/>
        </authorList>
    </citation>
    <scope>NUCLEOTIDE SEQUENCE</scope>
    <source>
        <strain evidence="2">MK2</strain>
    </source>
</reference>
<keyword evidence="3" id="KW-1185">Reference proteome</keyword>
<dbReference type="GeneID" id="64973561"/>
<reference evidence="2" key="1">
    <citation type="submission" date="2021-01" db="EMBL/GenBank/DDBJ databases">
        <authorList>
            <consortium name="Aspergillus puulaauensis MK2 genome sequencing consortium"/>
            <person name="Kazuki M."/>
            <person name="Futagami T."/>
        </authorList>
    </citation>
    <scope>NUCLEOTIDE SEQUENCE</scope>
    <source>
        <strain evidence="2">MK2</strain>
    </source>
</reference>
<dbReference type="EMBL" id="AP024445">
    <property type="protein sequence ID" value="BCS23555.1"/>
    <property type="molecule type" value="Genomic_DNA"/>
</dbReference>
<protein>
    <submittedName>
        <fullName evidence="2">Uncharacterized protein</fullName>
    </submittedName>
</protein>
<accession>A0A7R7XL82</accession>
<evidence type="ECO:0000256" key="1">
    <source>
        <dbReference type="SAM" id="Coils"/>
    </source>
</evidence>
<organism evidence="2 3">
    <name type="scientific">Aspergillus puulaauensis</name>
    <dbReference type="NCBI Taxonomy" id="1220207"/>
    <lineage>
        <taxon>Eukaryota</taxon>
        <taxon>Fungi</taxon>
        <taxon>Dikarya</taxon>
        <taxon>Ascomycota</taxon>
        <taxon>Pezizomycotina</taxon>
        <taxon>Eurotiomycetes</taxon>
        <taxon>Eurotiomycetidae</taxon>
        <taxon>Eurotiales</taxon>
        <taxon>Aspergillaceae</taxon>
        <taxon>Aspergillus</taxon>
    </lineage>
</organism>
<name>A0A7R7XL82_9EURO</name>
<gene>
    <name evidence="2" type="ORF">APUU_31781A</name>
</gene>
<evidence type="ECO:0000313" key="3">
    <source>
        <dbReference type="Proteomes" id="UP000654913"/>
    </source>
</evidence>
<proteinExistence type="predicted"/>
<evidence type="ECO:0000313" key="2">
    <source>
        <dbReference type="EMBL" id="BCS23555.1"/>
    </source>
</evidence>
<keyword evidence="1" id="KW-0175">Coiled coil</keyword>